<dbReference type="EMBL" id="DVJN01000270">
    <property type="protein sequence ID" value="HIS94127.1"/>
    <property type="molecule type" value="Genomic_DNA"/>
</dbReference>
<protein>
    <recommendedName>
        <fullName evidence="1">GP-PDE domain-containing protein</fullName>
    </recommendedName>
</protein>
<accession>A0A9D1G356</accession>
<evidence type="ECO:0000313" key="2">
    <source>
        <dbReference type="EMBL" id="HIS94127.1"/>
    </source>
</evidence>
<evidence type="ECO:0000313" key="3">
    <source>
        <dbReference type="Proteomes" id="UP000824140"/>
    </source>
</evidence>
<comment type="caution">
    <text evidence="2">The sequence shown here is derived from an EMBL/GenBank/DDBJ whole genome shotgun (WGS) entry which is preliminary data.</text>
</comment>
<gene>
    <name evidence="2" type="ORF">IAA84_14030</name>
</gene>
<dbReference type="SUPFAM" id="SSF51695">
    <property type="entry name" value="PLC-like phosphodiesterases"/>
    <property type="match status" value="1"/>
</dbReference>
<dbReference type="PROSITE" id="PS51704">
    <property type="entry name" value="GP_PDE"/>
    <property type="match status" value="1"/>
</dbReference>
<reference evidence="2" key="2">
    <citation type="journal article" date="2021" name="PeerJ">
        <title>Extensive microbial diversity within the chicken gut microbiome revealed by metagenomics and culture.</title>
        <authorList>
            <person name="Gilroy R."/>
            <person name="Ravi A."/>
            <person name="Getino M."/>
            <person name="Pursley I."/>
            <person name="Horton D.L."/>
            <person name="Alikhan N.F."/>
            <person name="Baker D."/>
            <person name="Gharbi K."/>
            <person name="Hall N."/>
            <person name="Watson M."/>
            <person name="Adriaenssens E.M."/>
            <person name="Foster-Nyarko E."/>
            <person name="Jarju S."/>
            <person name="Secka A."/>
            <person name="Antonio M."/>
            <person name="Oren A."/>
            <person name="Chaudhuri R.R."/>
            <person name="La Ragione R."/>
            <person name="Hildebrand F."/>
            <person name="Pallen M.J."/>
        </authorList>
    </citation>
    <scope>NUCLEOTIDE SEQUENCE</scope>
    <source>
        <strain evidence="2">13766</strain>
    </source>
</reference>
<dbReference type="PANTHER" id="PTHR46211">
    <property type="entry name" value="GLYCEROPHOSPHORYL DIESTER PHOSPHODIESTERASE"/>
    <property type="match status" value="1"/>
</dbReference>
<feature type="domain" description="GP-PDE" evidence="1">
    <location>
        <begin position="11"/>
        <end position="243"/>
    </location>
</feature>
<organism evidence="2 3">
    <name type="scientific">Candidatus Alectryocaccomicrobium excrementavium</name>
    <dbReference type="NCBI Taxonomy" id="2840668"/>
    <lineage>
        <taxon>Bacteria</taxon>
        <taxon>Bacillati</taxon>
        <taxon>Bacillota</taxon>
        <taxon>Clostridia</taxon>
        <taxon>Candidatus Alectryocaccomicrobium</taxon>
    </lineage>
</organism>
<dbReference type="InterPro" id="IPR030395">
    <property type="entry name" value="GP_PDE_dom"/>
</dbReference>
<dbReference type="GO" id="GO:0008081">
    <property type="term" value="F:phosphoric diester hydrolase activity"/>
    <property type="evidence" value="ECO:0007669"/>
    <property type="project" value="InterPro"/>
</dbReference>
<dbReference type="Gene3D" id="3.20.20.190">
    <property type="entry name" value="Phosphatidylinositol (PI) phosphodiesterase"/>
    <property type="match status" value="1"/>
</dbReference>
<proteinExistence type="predicted"/>
<dbReference type="Proteomes" id="UP000824140">
    <property type="component" value="Unassembled WGS sequence"/>
</dbReference>
<evidence type="ECO:0000259" key="1">
    <source>
        <dbReference type="PROSITE" id="PS51704"/>
    </source>
</evidence>
<dbReference type="PANTHER" id="PTHR46211:SF1">
    <property type="entry name" value="GLYCEROPHOSPHODIESTER PHOSPHODIESTERASE, CYTOPLASMIC"/>
    <property type="match status" value="1"/>
</dbReference>
<sequence>MDTIKIHTGACKMVAHRGVSGLEKENTMAAFVAAGNRSYFGIETDVHRTGDGQYVVIHDGDTGRVARENLVVAQCGLEQLRGLCLNDIQDGTPRGDLRIPTLEEYARACKRYGKASVLELKDDFTSAQLAEIIGILRAEDQLDAVIFISFLLENLVRLREILPGHAAQYLASRVEEGTISALLRYRLDLDAHYAAVDAALVKRLHEDGLKVNCWTVDSPIEAGNLISMGVDYITSNILEGGGH</sequence>
<dbReference type="GO" id="GO:0006629">
    <property type="term" value="P:lipid metabolic process"/>
    <property type="evidence" value="ECO:0007669"/>
    <property type="project" value="InterPro"/>
</dbReference>
<dbReference type="InterPro" id="IPR017946">
    <property type="entry name" value="PLC-like_Pdiesterase_TIM-brl"/>
</dbReference>
<dbReference type="Pfam" id="PF03009">
    <property type="entry name" value="GDPD"/>
    <property type="match status" value="1"/>
</dbReference>
<name>A0A9D1G356_9FIRM</name>
<dbReference type="AlphaFoldDB" id="A0A9D1G356"/>
<reference evidence="2" key="1">
    <citation type="submission" date="2020-10" db="EMBL/GenBank/DDBJ databases">
        <authorList>
            <person name="Gilroy R."/>
        </authorList>
    </citation>
    <scope>NUCLEOTIDE SEQUENCE</scope>
    <source>
        <strain evidence="2">13766</strain>
    </source>
</reference>